<sequence>MKLLMTRVGLCTVVYMGGGCFSCQLQSFRYNGD</sequence>
<name>A0A0E9SHA8_ANGAN</name>
<accession>A0A0E9SHA8</accession>
<dbReference type="EMBL" id="GBXM01069050">
    <property type="protein sequence ID" value="JAH39527.1"/>
    <property type="molecule type" value="Transcribed_RNA"/>
</dbReference>
<reference evidence="1" key="2">
    <citation type="journal article" date="2015" name="Fish Shellfish Immunol.">
        <title>Early steps in the European eel (Anguilla anguilla)-Vibrio vulnificus interaction in the gills: Role of the RtxA13 toxin.</title>
        <authorList>
            <person name="Callol A."/>
            <person name="Pajuelo D."/>
            <person name="Ebbesson L."/>
            <person name="Teles M."/>
            <person name="MacKenzie S."/>
            <person name="Amaro C."/>
        </authorList>
    </citation>
    <scope>NUCLEOTIDE SEQUENCE</scope>
</reference>
<dbReference type="PROSITE" id="PS51257">
    <property type="entry name" value="PROKAR_LIPOPROTEIN"/>
    <property type="match status" value="1"/>
</dbReference>
<dbReference type="EMBL" id="GBXM01067891">
    <property type="protein sequence ID" value="JAH40686.1"/>
    <property type="molecule type" value="Transcribed_RNA"/>
</dbReference>
<evidence type="ECO:0000313" key="1">
    <source>
        <dbReference type="EMBL" id="JAH40686.1"/>
    </source>
</evidence>
<proteinExistence type="predicted"/>
<reference evidence="1" key="1">
    <citation type="submission" date="2014-11" db="EMBL/GenBank/DDBJ databases">
        <authorList>
            <person name="Amaro Gonzalez C."/>
        </authorList>
    </citation>
    <scope>NUCLEOTIDE SEQUENCE</scope>
</reference>
<dbReference type="AlphaFoldDB" id="A0A0E9SHA8"/>
<protein>
    <submittedName>
        <fullName evidence="1">Uncharacterized protein</fullName>
    </submittedName>
</protein>
<organism evidence="1">
    <name type="scientific">Anguilla anguilla</name>
    <name type="common">European freshwater eel</name>
    <name type="synonym">Muraena anguilla</name>
    <dbReference type="NCBI Taxonomy" id="7936"/>
    <lineage>
        <taxon>Eukaryota</taxon>
        <taxon>Metazoa</taxon>
        <taxon>Chordata</taxon>
        <taxon>Craniata</taxon>
        <taxon>Vertebrata</taxon>
        <taxon>Euteleostomi</taxon>
        <taxon>Actinopterygii</taxon>
        <taxon>Neopterygii</taxon>
        <taxon>Teleostei</taxon>
        <taxon>Anguilliformes</taxon>
        <taxon>Anguillidae</taxon>
        <taxon>Anguilla</taxon>
    </lineage>
</organism>